<evidence type="ECO:0000256" key="2">
    <source>
        <dbReference type="SAM" id="MobiDB-lite"/>
    </source>
</evidence>
<dbReference type="SUPFAM" id="SSF103657">
    <property type="entry name" value="BAR/IMD domain-like"/>
    <property type="match status" value="1"/>
</dbReference>
<dbReference type="InterPro" id="IPR027267">
    <property type="entry name" value="AH/BAR_dom_sf"/>
</dbReference>
<organism evidence="3 4">
    <name type="scientific">Entamoeba nuttalli</name>
    <dbReference type="NCBI Taxonomy" id="412467"/>
    <lineage>
        <taxon>Eukaryota</taxon>
        <taxon>Amoebozoa</taxon>
        <taxon>Evosea</taxon>
        <taxon>Archamoebae</taxon>
        <taxon>Mastigamoebida</taxon>
        <taxon>Entamoebidae</taxon>
        <taxon>Entamoeba</taxon>
    </lineage>
</organism>
<keyword evidence="4" id="KW-1185">Reference proteome</keyword>
<feature type="compositionally biased region" description="Polar residues" evidence="2">
    <location>
        <begin position="326"/>
        <end position="337"/>
    </location>
</feature>
<sequence length="365" mass="41846">MENELLIKSIDELENDTRNTHQAIRNLIPKYKIVVERCILFDKAEQQMVKAAEGLVESMETMGDCGHNDLNVGMLNIANMFSMWKNNLIEITDQFKIICENLVNDSTNLPKELDRAQDEAKKNISKANDEWKKINKKIDSTKKNKKLLLKNPNIINEMQNTEKEKKEALKTVTIEAYKDALNLLRGSYGTIFENFKKVYDVKVTADSKAEQIFNAQIKDINDLINYTKDIPQKCNTLFSMYNNKFIDDTAFKEESKELLIEIGFNKYAVQKQEIADRLLNSVKTAVENGLFTTGLVKKLMNSIPEDAKKPPVEEELIDILEPIQEDQQQLTQSTPIMTQKKEDTQKSSDMIKSTIPNSSHLVEKA</sequence>
<name>A0ABQ0DA17_9EUKA</name>
<evidence type="ECO:0000313" key="3">
    <source>
        <dbReference type="EMBL" id="GAB1219701.1"/>
    </source>
</evidence>
<feature type="coiled-coil region" evidence="1">
    <location>
        <begin position="117"/>
        <end position="175"/>
    </location>
</feature>
<evidence type="ECO:0000256" key="1">
    <source>
        <dbReference type="SAM" id="Coils"/>
    </source>
</evidence>
<proteinExistence type="predicted"/>
<dbReference type="Gene3D" id="1.20.1270.60">
    <property type="entry name" value="Arfaptin homology (AH) domain/BAR domain"/>
    <property type="match status" value="1"/>
</dbReference>
<gene>
    <name evidence="3" type="ORF">ENUP19_0041G0047</name>
</gene>
<accession>A0ABQ0DA17</accession>
<reference evidence="3 4" key="1">
    <citation type="journal article" date="2019" name="PLoS Negl. Trop. Dis.">
        <title>Whole genome sequencing of Entamoeba nuttalli reveals mammalian host-related molecular signatures and a novel octapeptide-repeat surface protein.</title>
        <authorList>
            <person name="Tanaka M."/>
            <person name="Makiuchi T."/>
            <person name="Komiyama T."/>
            <person name="Shiina T."/>
            <person name="Osaki K."/>
            <person name="Tachibana H."/>
        </authorList>
    </citation>
    <scope>NUCLEOTIDE SEQUENCE [LARGE SCALE GENOMIC DNA]</scope>
    <source>
        <strain evidence="3 4">P19-061405</strain>
    </source>
</reference>
<dbReference type="EMBL" id="BAAFRS010000041">
    <property type="protein sequence ID" value="GAB1219701.1"/>
    <property type="molecule type" value="Genomic_DNA"/>
</dbReference>
<comment type="caution">
    <text evidence="3">The sequence shown here is derived from an EMBL/GenBank/DDBJ whole genome shotgun (WGS) entry which is preliminary data.</text>
</comment>
<protein>
    <submittedName>
        <fullName evidence="3">Uncharacterized protein</fullName>
    </submittedName>
</protein>
<dbReference type="Proteomes" id="UP001628156">
    <property type="component" value="Unassembled WGS sequence"/>
</dbReference>
<feature type="compositionally biased region" description="Polar residues" evidence="2">
    <location>
        <begin position="347"/>
        <end position="365"/>
    </location>
</feature>
<keyword evidence="1" id="KW-0175">Coiled coil</keyword>
<evidence type="ECO:0000313" key="4">
    <source>
        <dbReference type="Proteomes" id="UP001628156"/>
    </source>
</evidence>
<feature type="region of interest" description="Disordered" evidence="2">
    <location>
        <begin position="326"/>
        <end position="365"/>
    </location>
</feature>